<feature type="compositionally biased region" description="Low complexity" evidence="1">
    <location>
        <begin position="316"/>
        <end position="334"/>
    </location>
</feature>
<feature type="compositionally biased region" description="Gly residues" evidence="1">
    <location>
        <begin position="201"/>
        <end position="211"/>
    </location>
</feature>
<feature type="compositionally biased region" description="Basic residues" evidence="1">
    <location>
        <begin position="187"/>
        <end position="196"/>
    </location>
</feature>
<feature type="compositionally biased region" description="Gly residues" evidence="1">
    <location>
        <begin position="363"/>
        <end position="374"/>
    </location>
</feature>
<feature type="compositionally biased region" description="Low complexity" evidence="1">
    <location>
        <begin position="225"/>
        <end position="238"/>
    </location>
</feature>
<proteinExistence type="predicted"/>
<accession>A0A1D2AF25</accession>
<dbReference type="EMBL" id="GDKF01000822">
    <property type="protein sequence ID" value="JAT77800.1"/>
    <property type="molecule type" value="Transcribed_RNA"/>
</dbReference>
<feature type="compositionally biased region" description="Basic residues" evidence="1">
    <location>
        <begin position="96"/>
        <end position="108"/>
    </location>
</feature>
<name>A0A1D2AF25_AUXPR</name>
<feature type="region of interest" description="Disordered" evidence="1">
    <location>
        <begin position="171"/>
        <end position="431"/>
    </location>
</feature>
<feature type="region of interest" description="Disordered" evidence="1">
    <location>
        <begin position="73"/>
        <end position="111"/>
    </location>
</feature>
<evidence type="ECO:0000313" key="2">
    <source>
        <dbReference type="EMBL" id="JAT77800.1"/>
    </source>
</evidence>
<feature type="compositionally biased region" description="Low complexity" evidence="1">
    <location>
        <begin position="73"/>
        <end position="95"/>
    </location>
</feature>
<evidence type="ECO:0000256" key="1">
    <source>
        <dbReference type="SAM" id="MobiDB-lite"/>
    </source>
</evidence>
<feature type="compositionally biased region" description="Basic residues" evidence="1">
    <location>
        <begin position="275"/>
        <end position="286"/>
    </location>
</feature>
<organism evidence="2">
    <name type="scientific">Auxenochlorella protothecoides</name>
    <name type="common">Green microalga</name>
    <name type="synonym">Chlorella protothecoides</name>
    <dbReference type="NCBI Taxonomy" id="3075"/>
    <lineage>
        <taxon>Eukaryota</taxon>
        <taxon>Viridiplantae</taxon>
        <taxon>Chlorophyta</taxon>
        <taxon>core chlorophytes</taxon>
        <taxon>Trebouxiophyceae</taxon>
        <taxon>Chlorellales</taxon>
        <taxon>Chlorellaceae</taxon>
        <taxon>Auxenochlorella</taxon>
    </lineage>
</organism>
<feature type="compositionally biased region" description="Low complexity" evidence="1">
    <location>
        <begin position="353"/>
        <end position="362"/>
    </location>
</feature>
<sequence>MYRIVSSPRVCAGDTTPPTRPNTAHQGRGHWRGAHQLQVQRLHREWPGPGGAGPLRGLPELQGRRARLDLVQRPGQRAQPRAGAAALPGGQPLRHLCGRGRRLRRRPPLVHGLRAPAAQLARALQGRGGAVLERRRRAALLGRRRRRGVGLARGGRRRPCRGAGRGAGALAVLGQPHAGGHRAGAGRLRRHPRQRRPGPGPSGGQPGGGPARAGPPRPAQPPAQPGARPGGPCRVCGGRQRRRVRGQPGGRRPGRRVSRAGGTQPAGGGAGLCGPRRRHAHLRLRGRRGEVLGPAHQAADTGIGDSRQGPRRRLGHPGPAARHAGAGVSGPAAAGREEGDGDAAAGGTGQVPGRAGHAAALGGRAGSPGRQRGGGIRRGRRRLCSGERGQPRPWGRRKSGGSCAGERRRPAGRWSSSAGCRGQRVRRPGGT</sequence>
<feature type="region of interest" description="Disordered" evidence="1">
    <location>
        <begin position="1"/>
        <end position="30"/>
    </location>
</feature>
<dbReference type="AlphaFoldDB" id="A0A1D2AF25"/>
<reference evidence="2" key="1">
    <citation type="submission" date="2015-08" db="EMBL/GenBank/DDBJ databases">
        <authorList>
            <person name="Babu N.S."/>
            <person name="Beckwith C.J."/>
            <person name="Beseler K.G."/>
            <person name="Brison A."/>
            <person name="Carone J.V."/>
            <person name="Caskin T.P."/>
            <person name="Diamond M."/>
            <person name="Durham M.E."/>
            <person name="Foxe J.M."/>
            <person name="Go M."/>
            <person name="Henderson B.A."/>
            <person name="Jones I.B."/>
            <person name="McGettigan J.A."/>
            <person name="Micheletti S.J."/>
            <person name="Nasrallah M.E."/>
            <person name="Ortiz D."/>
            <person name="Piller C.R."/>
            <person name="Privatt S.R."/>
            <person name="Schneider S.L."/>
            <person name="Sharp S."/>
            <person name="Smith T.C."/>
            <person name="Stanton J.D."/>
            <person name="Ullery H.E."/>
            <person name="Wilson R.J."/>
            <person name="Serrano M.G."/>
            <person name="Buck G."/>
            <person name="Lee V."/>
            <person name="Wang Y."/>
            <person name="Carvalho R."/>
            <person name="Voegtly L."/>
            <person name="Shi R."/>
            <person name="Duckworth R."/>
            <person name="Johnson A."/>
            <person name="Loviza R."/>
            <person name="Walstead R."/>
            <person name="Shah Z."/>
            <person name="Kiflezghi M."/>
            <person name="Wade K."/>
            <person name="Ball S.L."/>
            <person name="Bradley K.W."/>
            <person name="Asai D.J."/>
            <person name="Bowman C.A."/>
            <person name="Russell D.A."/>
            <person name="Pope W.H."/>
            <person name="Jacobs-Sera D."/>
            <person name="Hendrix R.W."/>
            <person name="Hatfull G.F."/>
        </authorList>
    </citation>
    <scope>NUCLEOTIDE SEQUENCE</scope>
</reference>
<feature type="compositionally biased region" description="Pro residues" evidence="1">
    <location>
        <begin position="213"/>
        <end position="224"/>
    </location>
</feature>
<gene>
    <name evidence="2" type="ORF">g.60492</name>
</gene>
<protein>
    <submittedName>
        <fullName evidence="2">Uncharacterized protein</fullName>
    </submittedName>
</protein>